<gene>
    <name evidence="2" type="ORF">J8C06_02950</name>
</gene>
<dbReference type="RefSeq" id="WP_211429302.1">
    <property type="nucleotide sequence ID" value="NZ_CP072648.1"/>
</dbReference>
<keyword evidence="3" id="KW-1185">Reference proteome</keyword>
<evidence type="ECO:0000313" key="2">
    <source>
        <dbReference type="EMBL" id="QUW03411.1"/>
    </source>
</evidence>
<name>A0ABX8BBL2_9BACT</name>
<protein>
    <recommendedName>
        <fullName evidence="4">Ubiquitin-protein ligase</fullName>
    </recommendedName>
</protein>
<accession>A0ABX8BBL2</accession>
<dbReference type="CDD" id="cd00195">
    <property type="entry name" value="UBCc_UEV"/>
    <property type="match status" value="1"/>
</dbReference>
<evidence type="ECO:0000256" key="1">
    <source>
        <dbReference type="SAM" id="MobiDB-lite"/>
    </source>
</evidence>
<evidence type="ECO:0008006" key="4">
    <source>
        <dbReference type="Google" id="ProtNLM"/>
    </source>
</evidence>
<organism evidence="2 3">
    <name type="scientific">Chloracidobacterium validum</name>
    <dbReference type="NCBI Taxonomy" id="2821543"/>
    <lineage>
        <taxon>Bacteria</taxon>
        <taxon>Pseudomonadati</taxon>
        <taxon>Acidobacteriota</taxon>
        <taxon>Terriglobia</taxon>
        <taxon>Terriglobales</taxon>
        <taxon>Acidobacteriaceae</taxon>
        <taxon>Chloracidobacterium</taxon>
    </lineage>
</organism>
<evidence type="ECO:0000313" key="3">
    <source>
        <dbReference type="Proteomes" id="UP000676506"/>
    </source>
</evidence>
<dbReference type="Proteomes" id="UP000676506">
    <property type="component" value="Chromosome 1"/>
</dbReference>
<sequence length="195" mass="22624">MTVLMATPDDVRRARLAADYEEMRTIRGEYVHWQNNDFPATDYIVTFRVRSYIGPNTTRDEHQIRILLSPNHPFEKPTVMMHGMTPIFHPHVWPDGKICIGQWDFREGLASFVIKLARLFQFDPQLIDPHSIANYKAADWFYANPTLFPCDQTQLPLPGDKPTHTFVVKRVIPPRTTNNPTGDRAQPGHRFQIRS</sequence>
<feature type="region of interest" description="Disordered" evidence="1">
    <location>
        <begin position="173"/>
        <end position="195"/>
    </location>
</feature>
<dbReference type="EMBL" id="CP072648">
    <property type="protein sequence ID" value="QUW03411.1"/>
    <property type="molecule type" value="Genomic_DNA"/>
</dbReference>
<proteinExistence type="predicted"/>
<dbReference type="InterPro" id="IPR016135">
    <property type="entry name" value="UBQ-conjugating_enzyme/RWD"/>
</dbReference>
<reference evidence="2 3" key="1">
    <citation type="submission" date="2021-03" db="EMBL/GenBank/DDBJ databases">
        <title>Genomic and phenotypic characterization of Chloracidobacterium isolates provides evidence for multiple species.</title>
        <authorList>
            <person name="Saini M.K."/>
            <person name="Costas A.M.G."/>
            <person name="Tank M."/>
            <person name="Bryant D.A."/>
        </authorList>
    </citation>
    <scope>NUCLEOTIDE SEQUENCE [LARGE SCALE GENOMIC DNA]</scope>
    <source>
        <strain evidence="2 3">BV2-C</strain>
    </source>
</reference>
<dbReference type="SUPFAM" id="SSF54495">
    <property type="entry name" value="UBC-like"/>
    <property type="match status" value="1"/>
</dbReference>
<dbReference type="Gene3D" id="3.10.110.10">
    <property type="entry name" value="Ubiquitin Conjugating Enzyme"/>
    <property type="match status" value="1"/>
</dbReference>